<gene>
    <name evidence="4" type="ORF">H4K34_08555</name>
</gene>
<dbReference type="Pfam" id="PF00072">
    <property type="entry name" value="Response_reg"/>
    <property type="match status" value="1"/>
</dbReference>
<dbReference type="Proteomes" id="UP000516305">
    <property type="component" value="Chromosome"/>
</dbReference>
<sequence length="227" mass="26124">MKCIVVDDDPIQREAIKSCISKVSDLELVGVYPNAIEARIALQKREVDLIFLDVEMPEMSGIEFLASFKEVPQVIMVTAKKHYAFEAFEYDVTDYISKPIDMDRFSSAVQRARYYEENLKRQEIENSLFIKSDGVLVKLSVDDISFVEALGDYIKVVTEEKRYIVHSTMKAFVAKLPDNFLRVHKSHIINLDKIQKLEENTVFLAGQEIPVSRNNKKILIDRISESK</sequence>
<dbReference type="AlphaFoldDB" id="A0A7H0VJI4"/>
<accession>A0A7H0VJI4</accession>
<keyword evidence="1" id="KW-0597">Phosphoprotein</keyword>
<dbReference type="Gene3D" id="3.40.50.2300">
    <property type="match status" value="1"/>
</dbReference>
<dbReference type="InterPro" id="IPR007492">
    <property type="entry name" value="LytTR_DNA-bd_dom"/>
</dbReference>
<dbReference type="PANTHER" id="PTHR37299">
    <property type="entry name" value="TRANSCRIPTIONAL REGULATOR-RELATED"/>
    <property type="match status" value="1"/>
</dbReference>
<dbReference type="KEGG" id="chyd:H4K34_08555"/>
<organism evidence="4 5">
    <name type="scientific">Croceimicrobium hydrocarbonivorans</name>
    <dbReference type="NCBI Taxonomy" id="2761580"/>
    <lineage>
        <taxon>Bacteria</taxon>
        <taxon>Pseudomonadati</taxon>
        <taxon>Bacteroidota</taxon>
        <taxon>Flavobacteriia</taxon>
        <taxon>Flavobacteriales</taxon>
        <taxon>Owenweeksiaceae</taxon>
        <taxon>Croceimicrobium</taxon>
    </lineage>
</organism>
<dbReference type="GO" id="GO:0000156">
    <property type="term" value="F:phosphorelay response regulator activity"/>
    <property type="evidence" value="ECO:0007669"/>
    <property type="project" value="InterPro"/>
</dbReference>
<keyword evidence="5" id="KW-1185">Reference proteome</keyword>
<dbReference type="EMBL" id="CP060139">
    <property type="protein sequence ID" value="QNR25882.1"/>
    <property type="molecule type" value="Genomic_DNA"/>
</dbReference>
<dbReference type="GO" id="GO:0003677">
    <property type="term" value="F:DNA binding"/>
    <property type="evidence" value="ECO:0007669"/>
    <property type="project" value="InterPro"/>
</dbReference>
<evidence type="ECO:0000313" key="5">
    <source>
        <dbReference type="Proteomes" id="UP000516305"/>
    </source>
</evidence>
<proteinExistence type="predicted"/>
<evidence type="ECO:0000256" key="1">
    <source>
        <dbReference type="PROSITE-ProRule" id="PRU00169"/>
    </source>
</evidence>
<protein>
    <submittedName>
        <fullName evidence="4">Response regulator transcription factor</fullName>
    </submittedName>
</protein>
<dbReference type="Gene3D" id="2.40.50.1020">
    <property type="entry name" value="LytTr DNA-binding domain"/>
    <property type="match status" value="1"/>
</dbReference>
<dbReference type="InterPro" id="IPR011006">
    <property type="entry name" value="CheY-like_superfamily"/>
</dbReference>
<dbReference type="PROSITE" id="PS50930">
    <property type="entry name" value="HTH_LYTTR"/>
    <property type="match status" value="1"/>
</dbReference>
<evidence type="ECO:0000259" key="2">
    <source>
        <dbReference type="PROSITE" id="PS50110"/>
    </source>
</evidence>
<dbReference type="RefSeq" id="WP_210760407.1">
    <property type="nucleotide sequence ID" value="NZ_CP060139.1"/>
</dbReference>
<dbReference type="PANTHER" id="PTHR37299:SF1">
    <property type="entry name" value="STAGE 0 SPORULATION PROTEIN A HOMOLOG"/>
    <property type="match status" value="1"/>
</dbReference>
<dbReference type="PROSITE" id="PS50110">
    <property type="entry name" value="RESPONSE_REGULATORY"/>
    <property type="match status" value="1"/>
</dbReference>
<reference evidence="4 5" key="1">
    <citation type="submission" date="2020-08" db="EMBL/GenBank/DDBJ databases">
        <title>Croceimicrobium hydrocarbonivorans gen. nov., sp. nov., a novel marine bacterium isolated from a bacterial consortium that degrades polyethylene terephthalate.</title>
        <authorList>
            <person name="Liu R."/>
        </authorList>
    </citation>
    <scope>NUCLEOTIDE SEQUENCE [LARGE SCALE GENOMIC DNA]</scope>
    <source>
        <strain evidence="4 5">A20-9</strain>
    </source>
</reference>
<feature type="modified residue" description="4-aspartylphosphate" evidence="1">
    <location>
        <position position="53"/>
    </location>
</feature>
<dbReference type="SMART" id="SM00850">
    <property type="entry name" value="LytTR"/>
    <property type="match status" value="1"/>
</dbReference>
<name>A0A7H0VJI4_9FLAO</name>
<feature type="domain" description="Response regulatory" evidence="2">
    <location>
        <begin position="2"/>
        <end position="113"/>
    </location>
</feature>
<feature type="domain" description="HTH LytTR-type" evidence="3">
    <location>
        <begin position="128"/>
        <end position="225"/>
    </location>
</feature>
<dbReference type="SMART" id="SM00448">
    <property type="entry name" value="REC"/>
    <property type="match status" value="1"/>
</dbReference>
<dbReference type="Pfam" id="PF04397">
    <property type="entry name" value="LytTR"/>
    <property type="match status" value="1"/>
</dbReference>
<dbReference type="InterPro" id="IPR001789">
    <property type="entry name" value="Sig_transdc_resp-reg_receiver"/>
</dbReference>
<evidence type="ECO:0000259" key="3">
    <source>
        <dbReference type="PROSITE" id="PS50930"/>
    </source>
</evidence>
<dbReference type="SUPFAM" id="SSF52172">
    <property type="entry name" value="CheY-like"/>
    <property type="match status" value="1"/>
</dbReference>
<evidence type="ECO:0000313" key="4">
    <source>
        <dbReference type="EMBL" id="QNR25882.1"/>
    </source>
</evidence>
<dbReference type="InterPro" id="IPR046947">
    <property type="entry name" value="LytR-like"/>
</dbReference>